<name>A0ABR4LU68_9EURO</name>
<accession>A0ABR4LU68</accession>
<comment type="caution">
    <text evidence="1">The sequence shown here is derived from an EMBL/GenBank/DDBJ whole genome shotgun (WGS) entry which is preliminary data.</text>
</comment>
<dbReference type="SUPFAM" id="SSF56112">
    <property type="entry name" value="Protein kinase-like (PK-like)"/>
    <property type="match status" value="1"/>
</dbReference>
<organism evidence="1 2">
    <name type="scientific">Aspergillus lucknowensis</name>
    <dbReference type="NCBI Taxonomy" id="176173"/>
    <lineage>
        <taxon>Eukaryota</taxon>
        <taxon>Fungi</taxon>
        <taxon>Dikarya</taxon>
        <taxon>Ascomycota</taxon>
        <taxon>Pezizomycotina</taxon>
        <taxon>Eurotiomycetes</taxon>
        <taxon>Eurotiomycetidae</taxon>
        <taxon>Eurotiales</taxon>
        <taxon>Aspergillaceae</taxon>
        <taxon>Aspergillus</taxon>
        <taxon>Aspergillus subgen. Nidulantes</taxon>
    </lineage>
</organism>
<reference evidence="1 2" key="1">
    <citation type="submission" date="2024-07" db="EMBL/GenBank/DDBJ databases">
        <title>Section-level genome sequencing and comparative genomics of Aspergillus sections Usti and Cavernicolus.</title>
        <authorList>
            <consortium name="Lawrence Berkeley National Laboratory"/>
            <person name="Nybo J.L."/>
            <person name="Vesth T.C."/>
            <person name="Theobald S."/>
            <person name="Frisvad J.C."/>
            <person name="Larsen T.O."/>
            <person name="Kjaerboelling I."/>
            <person name="Rothschild-Mancinelli K."/>
            <person name="Lyhne E.K."/>
            <person name="Kogle M.E."/>
            <person name="Barry K."/>
            <person name="Clum A."/>
            <person name="Na H."/>
            <person name="Ledsgaard L."/>
            <person name="Lin J."/>
            <person name="Lipzen A."/>
            <person name="Kuo A."/>
            <person name="Riley R."/>
            <person name="Mondo S."/>
            <person name="Labutti K."/>
            <person name="Haridas S."/>
            <person name="Pangalinan J."/>
            <person name="Salamov A.A."/>
            <person name="Simmons B.A."/>
            <person name="Magnuson J.K."/>
            <person name="Chen J."/>
            <person name="Drula E."/>
            <person name="Henrissat B."/>
            <person name="Wiebenga A."/>
            <person name="Lubbers R.J."/>
            <person name="Gomes A.C."/>
            <person name="Macurrencykelacurrency M.R."/>
            <person name="Stajich J."/>
            <person name="Grigoriev I.V."/>
            <person name="Mortensen U.H."/>
            <person name="De Vries R.P."/>
            <person name="Baker S.E."/>
            <person name="Andersen M.R."/>
        </authorList>
    </citation>
    <scope>NUCLEOTIDE SEQUENCE [LARGE SCALE GENOMIC DNA]</scope>
    <source>
        <strain evidence="1 2">CBS 449.75</strain>
    </source>
</reference>
<dbReference type="Proteomes" id="UP001610432">
    <property type="component" value="Unassembled WGS sequence"/>
</dbReference>
<protein>
    <recommendedName>
        <fullName evidence="3">Aminoglycoside phosphotransferase domain-containing protein</fullName>
    </recommendedName>
</protein>
<evidence type="ECO:0008006" key="3">
    <source>
        <dbReference type="Google" id="ProtNLM"/>
    </source>
</evidence>
<keyword evidence="2" id="KW-1185">Reference proteome</keyword>
<evidence type="ECO:0000313" key="1">
    <source>
        <dbReference type="EMBL" id="KAL2868050.1"/>
    </source>
</evidence>
<dbReference type="GeneID" id="98147828"/>
<proteinExistence type="predicted"/>
<dbReference type="EMBL" id="JBFXLQ010000015">
    <property type="protein sequence ID" value="KAL2868050.1"/>
    <property type="molecule type" value="Genomic_DNA"/>
</dbReference>
<evidence type="ECO:0000313" key="2">
    <source>
        <dbReference type="Proteomes" id="UP001610432"/>
    </source>
</evidence>
<gene>
    <name evidence="1" type="ORF">BJX67DRAFT_380258</name>
</gene>
<dbReference type="InterPro" id="IPR011009">
    <property type="entry name" value="Kinase-like_dom_sf"/>
</dbReference>
<sequence length="193" mass="21823">MSASTTYFPYLFEAMASSFLEKLLTEYSDSELAQQIVSSPWCTSSSRVVNLSPNLIAKRHDSSEVEDVIKATEVASQLGIRCPFIRKTIKTERNVYIIMDRLEGTTLDVVWKELGWFMTVKLALQLRRFVKMLRSVTSPTAGSLVTGECRSFWLEDYYGLPANSGPAEFAHFFLDEFYIHRASYASSKAARSA</sequence>
<dbReference type="RefSeq" id="XP_070887029.1">
    <property type="nucleotide sequence ID" value="XM_071032756.1"/>
</dbReference>